<accession>A0ABS8V545</accession>
<feature type="region of interest" description="Disordered" evidence="1">
    <location>
        <begin position="16"/>
        <end position="55"/>
    </location>
</feature>
<proteinExistence type="predicted"/>
<feature type="compositionally biased region" description="Pro residues" evidence="1">
    <location>
        <begin position="39"/>
        <end position="55"/>
    </location>
</feature>
<name>A0ABS8V545_DATST</name>
<evidence type="ECO:0000256" key="1">
    <source>
        <dbReference type="SAM" id="MobiDB-lite"/>
    </source>
</evidence>
<keyword evidence="3" id="KW-1185">Reference proteome</keyword>
<organism evidence="2 3">
    <name type="scientific">Datura stramonium</name>
    <name type="common">Jimsonweed</name>
    <name type="synonym">Common thornapple</name>
    <dbReference type="NCBI Taxonomy" id="4076"/>
    <lineage>
        <taxon>Eukaryota</taxon>
        <taxon>Viridiplantae</taxon>
        <taxon>Streptophyta</taxon>
        <taxon>Embryophyta</taxon>
        <taxon>Tracheophyta</taxon>
        <taxon>Spermatophyta</taxon>
        <taxon>Magnoliopsida</taxon>
        <taxon>eudicotyledons</taxon>
        <taxon>Gunneridae</taxon>
        <taxon>Pentapetalae</taxon>
        <taxon>asterids</taxon>
        <taxon>lamiids</taxon>
        <taxon>Solanales</taxon>
        <taxon>Solanaceae</taxon>
        <taxon>Solanoideae</taxon>
        <taxon>Datureae</taxon>
        <taxon>Datura</taxon>
    </lineage>
</organism>
<evidence type="ECO:0000313" key="3">
    <source>
        <dbReference type="Proteomes" id="UP000823775"/>
    </source>
</evidence>
<dbReference type="EMBL" id="JACEIK010003332">
    <property type="protein sequence ID" value="MCD9641320.1"/>
    <property type="molecule type" value="Genomic_DNA"/>
</dbReference>
<gene>
    <name evidence="2" type="ORF">HAX54_027472</name>
</gene>
<evidence type="ECO:0000313" key="2">
    <source>
        <dbReference type="EMBL" id="MCD9641320.1"/>
    </source>
</evidence>
<feature type="compositionally biased region" description="Polar residues" evidence="1">
    <location>
        <begin position="22"/>
        <end position="36"/>
    </location>
</feature>
<comment type="caution">
    <text evidence="2">The sequence shown here is derived from an EMBL/GenBank/DDBJ whole genome shotgun (WGS) entry which is preliminary data.</text>
</comment>
<feature type="non-terminal residue" evidence="2">
    <location>
        <position position="55"/>
    </location>
</feature>
<dbReference type="Proteomes" id="UP000823775">
    <property type="component" value="Unassembled WGS sequence"/>
</dbReference>
<protein>
    <submittedName>
        <fullName evidence="2">Uncharacterized protein</fullName>
    </submittedName>
</protein>
<reference evidence="2 3" key="1">
    <citation type="journal article" date="2021" name="BMC Genomics">
        <title>Datura genome reveals duplications of psychoactive alkaloid biosynthetic genes and high mutation rate following tissue culture.</title>
        <authorList>
            <person name="Rajewski A."/>
            <person name="Carter-House D."/>
            <person name="Stajich J."/>
            <person name="Litt A."/>
        </authorList>
    </citation>
    <scope>NUCLEOTIDE SEQUENCE [LARGE SCALE GENOMIC DNA]</scope>
    <source>
        <strain evidence="2">AR-01</strain>
    </source>
</reference>
<sequence>MAGELIRISSIYSIDNAHCPPQSRTNVDISTSSDGVSPSQPPPPSTTPPPTLPPT</sequence>